<keyword evidence="5" id="KW-1185">Reference proteome</keyword>
<dbReference type="InterPro" id="IPR036736">
    <property type="entry name" value="ACP-like_sf"/>
</dbReference>
<keyword evidence="1" id="KW-0596">Phosphopantetheine</keyword>
<dbReference type="EMBL" id="CP137757">
    <property type="protein sequence ID" value="WPF24724.1"/>
    <property type="molecule type" value="Genomic_DNA"/>
</dbReference>
<evidence type="ECO:0000259" key="3">
    <source>
        <dbReference type="PROSITE" id="PS50075"/>
    </source>
</evidence>
<sequence>MSAANPPLSPQIFADELHTRVASAIGIPADTLETDADLTDLGLDSVRIIDIVEWARRQGWDAEFADLIEDPTLDAWVDAFEESDE</sequence>
<organism evidence="4 5">
    <name type="scientific">Corynebacterium pseudokroppenstedtii</name>
    <dbReference type="NCBI Taxonomy" id="2804917"/>
    <lineage>
        <taxon>Bacteria</taxon>
        <taxon>Bacillati</taxon>
        <taxon>Actinomycetota</taxon>
        <taxon>Actinomycetes</taxon>
        <taxon>Mycobacteriales</taxon>
        <taxon>Corynebacteriaceae</taxon>
        <taxon>Corynebacterium</taxon>
    </lineage>
</organism>
<evidence type="ECO:0000256" key="1">
    <source>
        <dbReference type="ARBA" id="ARBA00022450"/>
    </source>
</evidence>
<dbReference type="Gene3D" id="1.10.1200.10">
    <property type="entry name" value="ACP-like"/>
    <property type="match status" value="1"/>
</dbReference>
<dbReference type="PROSITE" id="PS50075">
    <property type="entry name" value="CARRIER"/>
    <property type="match status" value="1"/>
</dbReference>
<gene>
    <name evidence="4" type="ORF">Q0N40_09355</name>
</gene>
<dbReference type="InterPro" id="IPR006162">
    <property type="entry name" value="Ppantetheine_attach_site"/>
</dbReference>
<protein>
    <submittedName>
        <fullName evidence="4">Phosphopantetheine-binding protein</fullName>
    </submittedName>
</protein>
<dbReference type="Pfam" id="PF00550">
    <property type="entry name" value="PP-binding"/>
    <property type="match status" value="1"/>
</dbReference>
<evidence type="ECO:0000256" key="2">
    <source>
        <dbReference type="ARBA" id="ARBA00022553"/>
    </source>
</evidence>
<dbReference type="AlphaFoldDB" id="A0AAU0PWD9"/>
<dbReference type="KEGG" id="cpsk:Q0N40_09355"/>
<evidence type="ECO:0000313" key="4">
    <source>
        <dbReference type="EMBL" id="WPF24724.1"/>
    </source>
</evidence>
<feature type="domain" description="Carrier" evidence="3">
    <location>
        <begin position="11"/>
        <end position="84"/>
    </location>
</feature>
<accession>A0AAU0PWD9</accession>
<dbReference type="RefSeq" id="WP_204087554.1">
    <property type="nucleotide sequence ID" value="NZ_CP137757.1"/>
</dbReference>
<reference evidence="4 5" key="1">
    <citation type="submission" date="2023-10" db="EMBL/GenBank/DDBJ databases">
        <title>complete genome sequence of Corynebacterium pseudokroppenstedtii P15-C1.</title>
        <authorList>
            <person name="Bruggemann H."/>
            <person name="Poehlein A."/>
        </authorList>
    </citation>
    <scope>NUCLEOTIDE SEQUENCE [LARGE SCALE GENOMIC DNA]</scope>
    <source>
        <strain evidence="4 5">P15_C1</strain>
    </source>
</reference>
<name>A0AAU0PWD9_9CORY</name>
<proteinExistence type="predicted"/>
<dbReference type="PROSITE" id="PS00012">
    <property type="entry name" value="PHOSPHOPANTETHEINE"/>
    <property type="match status" value="1"/>
</dbReference>
<keyword evidence="2" id="KW-0597">Phosphoprotein</keyword>
<dbReference type="Proteomes" id="UP001174314">
    <property type="component" value="Chromosome"/>
</dbReference>
<dbReference type="InterPro" id="IPR009081">
    <property type="entry name" value="PP-bd_ACP"/>
</dbReference>
<dbReference type="SUPFAM" id="SSF47336">
    <property type="entry name" value="ACP-like"/>
    <property type="match status" value="1"/>
</dbReference>
<evidence type="ECO:0000313" key="5">
    <source>
        <dbReference type="Proteomes" id="UP001174314"/>
    </source>
</evidence>